<gene>
    <name evidence="2" type="ORF">DET57_102100</name>
</gene>
<dbReference type="AlphaFoldDB" id="A0A318FYG0"/>
<dbReference type="Proteomes" id="UP000247485">
    <property type="component" value="Unassembled WGS sequence"/>
</dbReference>
<dbReference type="EMBL" id="QJJG01000002">
    <property type="protein sequence ID" value="PXW48496.1"/>
    <property type="molecule type" value="Genomic_DNA"/>
</dbReference>
<dbReference type="InterPro" id="IPR021556">
    <property type="entry name" value="DUF2950"/>
</dbReference>
<name>A0A318FYG0_KLEOX</name>
<comment type="caution">
    <text evidence="2">The sequence shown here is derived from an EMBL/GenBank/DDBJ whole genome shotgun (WGS) entry which is preliminary data.</text>
</comment>
<evidence type="ECO:0008006" key="4">
    <source>
        <dbReference type="Google" id="ProtNLM"/>
    </source>
</evidence>
<dbReference type="RefSeq" id="WP_110272532.1">
    <property type="nucleotide sequence ID" value="NZ_QJJG01000002.1"/>
</dbReference>
<protein>
    <recommendedName>
        <fullName evidence="4">DUF2950 family protein</fullName>
    </recommendedName>
</protein>
<feature type="chain" id="PRO_5016234092" description="DUF2950 family protein" evidence="1">
    <location>
        <begin position="22"/>
        <end position="266"/>
    </location>
</feature>
<reference evidence="2 3" key="1">
    <citation type="submission" date="2018-05" db="EMBL/GenBank/DDBJ databases">
        <title>Freshwater and sediment microbial communities from various areas in North America, analyzing microbe dynamics in response to fracking.</title>
        <authorList>
            <person name="Lamendella R."/>
        </authorList>
    </citation>
    <scope>NUCLEOTIDE SEQUENCE [LARGE SCALE GENOMIC DNA]</scope>
    <source>
        <strain evidence="2 3">67</strain>
    </source>
</reference>
<organism evidence="2 3">
    <name type="scientific">Klebsiella oxytoca</name>
    <dbReference type="NCBI Taxonomy" id="571"/>
    <lineage>
        <taxon>Bacteria</taxon>
        <taxon>Pseudomonadati</taxon>
        <taxon>Pseudomonadota</taxon>
        <taxon>Gammaproteobacteria</taxon>
        <taxon>Enterobacterales</taxon>
        <taxon>Enterobacteriaceae</taxon>
        <taxon>Klebsiella/Raoultella group</taxon>
        <taxon>Klebsiella</taxon>
    </lineage>
</organism>
<keyword evidence="1" id="KW-0732">Signal</keyword>
<evidence type="ECO:0000256" key="1">
    <source>
        <dbReference type="SAM" id="SignalP"/>
    </source>
</evidence>
<evidence type="ECO:0000313" key="2">
    <source>
        <dbReference type="EMBL" id="PXW48496.1"/>
    </source>
</evidence>
<accession>A0A318FYG0</accession>
<sequence>MKKHLQMTLLALVMTPMMALAQQQFSTPEQAASTLAEAISQHDESALDTLLGDNWQQFLPPDGIAPDAVDRFQRDWQVKHNIVRQDNSAWLDVGQEEWRLPIPIIKGDDGWHFDMAAAEDEILTRAIGRNELSAIQAMHAYVDAQQDFYQLNHAWAQKIISSDGKKDGLYWPATPGEAPSPLGPAFSPIEPGKGYHGYRFHIIKDAKNHGVALLAWPVEWGQTGVMSFMVNQNDQVWQANLGEETQSEAQAITAFSPDSAWQAVNQ</sequence>
<feature type="signal peptide" evidence="1">
    <location>
        <begin position="1"/>
        <end position="21"/>
    </location>
</feature>
<proteinExistence type="predicted"/>
<dbReference type="Pfam" id="PF11453">
    <property type="entry name" value="DUF2950"/>
    <property type="match status" value="1"/>
</dbReference>
<evidence type="ECO:0000313" key="3">
    <source>
        <dbReference type="Proteomes" id="UP000247485"/>
    </source>
</evidence>